<evidence type="ECO:0000313" key="2">
    <source>
        <dbReference type="EMBL" id="TQP08234.1"/>
    </source>
</evidence>
<dbReference type="Proteomes" id="UP000319979">
    <property type="component" value="Unassembled WGS sequence"/>
</dbReference>
<proteinExistence type="predicted"/>
<gene>
    <name evidence="2" type="ORF">FLM02_19130</name>
</gene>
<dbReference type="RefSeq" id="WP_142735874.1">
    <property type="nucleotide sequence ID" value="NZ_VIOS01000155.1"/>
</dbReference>
<sequence>MKFLIMLIMIFFSQSSFAKHEINVEDLVLNSNEVLVFNELNWIVTRNIYNNNIRVNYSFISFDNILPLNLSKDNILQDIQIDKNGNLYLILYDAINNTPSGRSLTGVTNHSQIVFVDVHSKSVSILSTSLDLGGIDTALSSSQWGNGIAVCSINRCYSVENDNGVTDWDKSRWKNLYIFNDLNESAIEFVEVSFNNNQKIVSAIMRKTYDSRFNGNLTKDYADYYLVVFDDERLFHFERIKDDVPWGLDFNNIVVNYKLVSQAKNKIDVFYYDLERLTKNGKLQIAANNLEGRIVWSQLYY</sequence>
<name>A0A544BPD1_VIBCL</name>
<keyword evidence="1" id="KW-0732">Signal</keyword>
<feature type="chain" id="PRO_5021711699" evidence="1">
    <location>
        <begin position="19"/>
        <end position="301"/>
    </location>
</feature>
<feature type="signal peptide" evidence="1">
    <location>
        <begin position="1"/>
        <end position="18"/>
    </location>
</feature>
<dbReference type="EMBL" id="VIOS01000155">
    <property type="protein sequence ID" value="TQP08234.1"/>
    <property type="molecule type" value="Genomic_DNA"/>
</dbReference>
<organism evidence="2 3">
    <name type="scientific">Vibrio cholerae</name>
    <dbReference type="NCBI Taxonomy" id="666"/>
    <lineage>
        <taxon>Bacteria</taxon>
        <taxon>Pseudomonadati</taxon>
        <taxon>Pseudomonadota</taxon>
        <taxon>Gammaproteobacteria</taxon>
        <taxon>Vibrionales</taxon>
        <taxon>Vibrionaceae</taxon>
        <taxon>Vibrio</taxon>
    </lineage>
</organism>
<comment type="caution">
    <text evidence="2">The sequence shown here is derived from an EMBL/GenBank/DDBJ whole genome shotgun (WGS) entry which is preliminary data.</text>
</comment>
<accession>A0A544BPD1</accession>
<reference evidence="2 3" key="1">
    <citation type="submission" date="2019-07" db="EMBL/GenBank/DDBJ databases">
        <title>Phenotypic and genotypic antimicrobial resistance traits of Vibrio cholerae non-O1/non-O139 isolated from a large Austrian lake frequently associated with cases of infection.</title>
        <authorList>
            <person name="Lepuschitz S."/>
            <person name="Baron S."/>
            <person name="Larvor E."/>
            <person name="Granier S."/>
            <person name="Pretzer C."/>
            <person name="Mach R.L."/>
            <person name="Farnleitner A.H."/>
            <person name="Ruppitsch W."/>
            <person name="Pleininger S."/>
            <person name="Indra A."/>
            <person name="Kirschner A.K.T."/>
        </authorList>
    </citation>
    <scope>NUCLEOTIDE SEQUENCE [LARGE SCALE GENOMIC DNA]</scope>
    <source>
        <strain evidence="2 3">A12JL36W90</strain>
    </source>
</reference>
<evidence type="ECO:0000256" key="1">
    <source>
        <dbReference type="SAM" id="SignalP"/>
    </source>
</evidence>
<dbReference type="AlphaFoldDB" id="A0A544BPD1"/>
<evidence type="ECO:0000313" key="3">
    <source>
        <dbReference type="Proteomes" id="UP000319979"/>
    </source>
</evidence>
<feature type="non-terminal residue" evidence="2">
    <location>
        <position position="301"/>
    </location>
</feature>
<protein>
    <submittedName>
        <fullName evidence="2">Uncharacterized protein</fullName>
    </submittedName>
</protein>